<dbReference type="GO" id="GO:0060294">
    <property type="term" value="P:cilium movement involved in cell motility"/>
    <property type="evidence" value="ECO:0007669"/>
    <property type="project" value="InterPro"/>
</dbReference>
<name>A0A9X0DC06_9CNID</name>
<keyword evidence="2" id="KW-0969">Cilium</keyword>
<evidence type="ECO:0000313" key="2">
    <source>
        <dbReference type="EMBL" id="KAJ7392504.1"/>
    </source>
</evidence>
<reference evidence="2" key="1">
    <citation type="submission" date="2023-01" db="EMBL/GenBank/DDBJ databases">
        <title>Genome assembly of the deep-sea coral Lophelia pertusa.</title>
        <authorList>
            <person name="Herrera S."/>
            <person name="Cordes E."/>
        </authorList>
    </citation>
    <scope>NUCLEOTIDE SEQUENCE</scope>
    <source>
        <strain evidence="2">USNM1676648</strain>
        <tissue evidence="2">Polyp</tissue>
    </source>
</reference>
<dbReference type="GO" id="GO:0035082">
    <property type="term" value="P:axoneme assembly"/>
    <property type="evidence" value="ECO:0007669"/>
    <property type="project" value="InterPro"/>
</dbReference>
<accession>A0A9X0DC06</accession>
<comment type="caution">
    <text evidence="2">The sequence shown here is derived from an EMBL/GenBank/DDBJ whole genome shotgun (WGS) entry which is preliminary data.</text>
</comment>
<evidence type="ECO:0000313" key="3">
    <source>
        <dbReference type="Proteomes" id="UP001163046"/>
    </source>
</evidence>
<organism evidence="2 3">
    <name type="scientific">Desmophyllum pertusum</name>
    <dbReference type="NCBI Taxonomy" id="174260"/>
    <lineage>
        <taxon>Eukaryota</taxon>
        <taxon>Metazoa</taxon>
        <taxon>Cnidaria</taxon>
        <taxon>Anthozoa</taxon>
        <taxon>Hexacorallia</taxon>
        <taxon>Scleractinia</taxon>
        <taxon>Caryophylliina</taxon>
        <taxon>Caryophylliidae</taxon>
        <taxon>Desmophyllum</taxon>
    </lineage>
</organism>
<proteinExistence type="predicted"/>
<keyword evidence="2" id="KW-0282">Flagellum</keyword>
<evidence type="ECO:0000256" key="1">
    <source>
        <dbReference type="SAM" id="MobiDB-lite"/>
    </source>
</evidence>
<dbReference type="OrthoDB" id="68437at2759"/>
<dbReference type="InterPro" id="IPR039586">
    <property type="entry name" value="CFAP46"/>
</dbReference>
<feature type="compositionally biased region" description="Acidic residues" evidence="1">
    <location>
        <begin position="309"/>
        <end position="320"/>
    </location>
</feature>
<feature type="region of interest" description="Disordered" evidence="1">
    <location>
        <begin position="31"/>
        <end position="56"/>
    </location>
</feature>
<feature type="compositionally biased region" description="Basic and acidic residues" evidence="1">
    <location>
        <begin position="334"/>
        <end position="358"/>
    </location>
</feature>
<feature type="compositionally biased region" description="Basic and acidic residues" evidence="1">
    <location>
        <begin position="42"/>
        <end position="56"/>
    </location>
</feature>
<gene>
    <name evidence="2" type="primary">CFAP46_3</name>
    <name evidence="2" type="ORF">OS493_012174</name>
</gene>
<dbReference type="Proteomes" id="UP001163046">
    <property type="component" value="Unassembled WGS sequence"/>
</dbReference>
<dbReference type="EMBL" id="MU825401">
    <property type="protein sequence ID" value="KAJ7392504.1"/>
    <property type="molecule type" value="Genomic_DNA"/>
</dbReference>
<sequence length="372" mass="41675">MKLTGHAGETVLLCQMCNAIAQGFMQPWIPALPPPTAPATPSKDKSEKAEKTKDDRVIEYALNTTNGQETKNLVPISTRHPLITSWVFCKQLLNQQMPKNLGHDDENLHSQGPMCRALCAVEMLSLQNNGLPEFTGTCPTLPEIVKLVDGCQWSDNLAELQMWSRLSVLAFNAENHSLVLHCGQRAVAFAESDKCLTKRQPKKPDSIFQHKLVVEQEMLYYGSVVMGQSLMKNMQGKNEIRRDALVCFVNACRFGQKAGNYDLVIAAARHYWNAIKPFIVEPIERELLREPMEAVLECIAAVAANEVGKEDEDDDEDTESAPEKKASKKPVSSKGEKEKKAKDKEGDKKKDKEKEKGKPGQYNHTLCLLRYH</sequence>
<protein>
    <submittedName>
        <fullName evidence="2">Cilia and flagella associated protein 46</fullName>
    </submittedName>
</protein>
<dbReference type="AlphaFoldDB" id="A0A9X0DC06"/>
<dbReference type="PANTHER" id="PTHR15977:SF15">
    <property type="entry name" value="CILIA- AND FLAGELLA-ASSOCIATED PROTEIN 46"/>
    <property type="match status" value="1"/>
</dbReference>
<dbReference type="PANTHER" id="PTHR15977">
    <property type="entry name" value="CILIA- AND FLAGELLA-ASSOCIATED PROTEIN 46"/>
    <property type="match status" value="1"/>
</dbReference>
<keyword evidence="3" id="KW-1185">Reference proteome</keyword>
<feature type="region of interest" description="Disordered" evidence="1">
    <location>
        <begin position="307"/>
        <end position="372"/>
    </location>
</feature>
<keyword evidence="2" id="KW-0966">Cell projection</keyword>